<evidence type="ECO:0000256" key="5">
    <source>
        <dbReference type="ARBA" id="ARBA00023136"/>
    </source>
</evidence>
<dbReference type="GO" id="GO:0015031">
    <property type="term" value="P:protein transport"/>
    <property type="evidence" value="ECO:0007669"/>
    <property type="project" value="UniProtKB-KW"/>
</dbReference>
<keyword evidence="6" id="KW-0653">Protein transport</keyword>
<keyword evidence="5 7" id="KW-0472">Membrane</keyword>
<feature type="transmembrane region" description="Helical" evidence="7">
    <location>
        <begin position="163"/>
        <end position="185"/>
    </location>
</feature>
<reference evidence="9 10" key="1">
    <citation type="submission" date="2019-02" db="EMBL/GenBank/DDBJ databases">
        <title>Deep-cultivation of Planctomycetes and their phenomic and genomic characterization uncovers novel biology.</title>
        <authorList>
            <person name="Wiegand S."/>
            <person name="Jogler M."/>
            <person name="Boedeker C."/>
            <person name="Pinto D."/>
            <person name="Vollmers J."/>
            <person name="Rivas-Marin E."/>
            <person name="Kohn T."/>
            <person name="Peeters S.H."/>
            <person name="Heuer A."/>
            <person name="Rast P."/>
            <person name="Oberbeckmann S."/>
            <person name="Bunk B."/>
            <person name="Jeske O."/>
            <person name="Meyerdierks A."/>
            <person name="Storesund J.E."/>
            <person name="Kallscheuer N."/>
            <person name="Luecker S."/>
            <person name="Lage O.M."/>
            <person name="Pohl T."/>
            <person name="Merkel B.J."/>
            <person name="Hornburger P."/>
            <person name="Mueller R.-W."/>
            <person name="Bruemmer F."/>
            <person name="Labrenz M."/>
            <person name="Spormann A.M."/>
            <person name="Op Den Camp H."/>
            <person name="Overmann J."/>
            <person name="Amann R."/>
            <person name="Jetten M.S.M."/>
            <person name="Mascher T."/>
            <person name="Medema M.H."/>
            <person name="Devos D.P."/>
            <person name="Kaster A.-K."/>
            <person name="Ovreas L."/>
            <person name="Rohde M."/>
            <person name="Galperin M.Y."/>
            <person name="Jogler C."/>
        </authorList>
    </citation>
    <scope>NUCLEOTIDE SEQUENCE [LARGE SCALE GENOMIC DNA]</scope>
    <source>
        <strain evidence="9 10">Q31b</strain>
    </source>
</reference>
<dbReference type="EMBL" id="SJPY01000004">
    <property type="protein sequence ID" value="TWU41311.1"/>
    <property type="molecule type" value="Genomic_DNA"/>
</dbReference>
<feature type="domain" description="MotA/TolQ/ExbB proton channel" evidence="8">
    <location>
        <begin position="112"/>
        <end position="195"/>
    </location>
</feature>
<keyword evidence="6" id="KW-0813">Transport</keyword>
<dbReference type="GO" id="GO:0005886">
    <property type="term" value="C:plasma membrane"/>
    <property type="evidence" value="ECO:0007669"/>
    <property type="project" value="UniProtKB-SubCell"/>
</dbReference>
<evidence type="ECO:0000259" key="8">
    <source>
        <dbReference type="Pfam" id="PF01618"/>
    </source>
</evidence>
<evidence type="ECO:0000256" key="6">
    <source>
        <dbReference type="RuleBase" id="RU004057"/>
    </source>
</evidence>
<dbReference type="Pfam" id="PF01618">
    <property type="entry name" value="MotA_ExbB"/>
    <property type="match status" value="1"/>
</dbReference>
<comment type="caution">
    <text evidence="9">The sequence shown here is derived from an EMBL/GenBank/DDBJ whole genome shotgun (WGS) entry which is preliminary data.</text>
</comment>
<comment type="similarity">
    <text evidence="6">Belongs to the exbB/tolQ family.</text>
</comment>
<keyword evidence="4 7" id="KW-1133">Transmembrane helix</keyword>
<feature type="transmembrane region" description="Helical" evidence="7">
    <location>
        <begin position="126"/>
        <end position="143"/>
    </location>
</feature>
<evidence type="ECO:0000256" key="1">
    <source>
        <dbReference type="ARBA" id="ARBA00004651"/>
    </source>
</evidence>
<dbReference type="Proteomes" id="UP000315471">
    <property type="component" value="Unassembled WGS sequence"/>
</dbReference>
<evidence type="ECO:0000313" key="10">
    <source>
        <dbReference type="Proteomes" id="UP000315471"/>
    </source>
</evidence>
<dbReference type="InterPro" id="IPR002898">
    <property type="entry name" value="MotA_ExbB_proton_chnl"/>
</dbReference>
<sequence>MRALIVTSMLLEFATTWFTPLILIFGVLHLFVFAVLRFTAGRDLRSLADLLARFTDGLSRRSRLDWRGHLTDQVDAFVEDVREAVQDPSDRKTLTNRISLLDEKRDYLDSYRFETAWNVARSGIEVYPLLGVLGTIFALWLAMREPAGDASAAVGTIVERFGLAIDSTFAGLATAIVLMIVNSFCETLFTRLLENRRDVRQLVTEVKRDLIASDVRTSDPTLSHSKVAKESM</sequence>
<evidence type="ECO:0000256" key="7">
    <source>
        <dbReference type="SAM" id="Phobius"/>
    </source>
</evidence>
<accession>A0A5C6E0Y2</accession>
<name>A0A5C6E0Y2_9BACT</name>
<evidence type="ECO:0000256" key="3">
    <source>
        <dbReference type="ARBA" id="ARBA00022692"/>
    </source>
</evidence>
<proteinExistence type="inferred from homology"/>
<comment type="subcellular location">
    <subcellularLocation>
        <location evidence="1">Cell membrane</location>
        <topology evidence="1">Multi-pass membrane protein</topology>
    </subcellularLocation>
    <subcellularLocation>
        <location evidence="6">Membrane</location>
        <topology evidence="6">Multi-pass membrane protein</topology>
    </subcellularLocation>
</comment>
<organism evidence="9 10">
    <name type="scientific">Novipirellula aureliae</name>
    <dbReference type="NCBI Taxonomy" id="2527966"/>
    <lineage>
        <taxon>Bacteria</taxon>
        <taxon>Pseudomonadati</taxon>
        <taxon>Planctomycetota</taxon>
        <taxon>Planctomycetia</taxon>
        <taxon>Pirellulales</taxon>
        <taxon>Pirellulaceae</taxon>
        <taxon>Novipirellula</taxon>
    </lineage>
</organism>
<keyword evidence="10" id="KW-1185">Reference proteome</keyword>
<keyword evidence="3 7" id="KW-0812">Transmembrane</keyword>
<evidence type="ECO:0000313" key="9">
    <source>
        <dbReference type="EMBL" id="TWU41311.1"/>
    </source>
</evidence>
<dbReference type="AlphaFoldDB" id="A0A5C6E0Y2"/>
<feature type="transmembrane region" description="Helical" evidence="7">
    <location>
        <begin position="17"/>
        <end position="36"/>
    </location>
</feature>
<gene>
    <name evidence="9" type="ORF">Q31b_27500</name>
</gene>
<protein>
    <submittedName>
        <fullName evidence="9">MotA/TolQ/ExbB proton channel family protein</fullName>
    </submittedName>
</protein>
<evidence type="ECO:0000256" key="4">
    <source>
        <dbReference type="ARBA" id="ARBA00022989"/>
    </source>
</evidence>
<evidence type="ECO:0000256" key="2">
    <source>
        <dbReference type="ARBA" id="ARBA00022475"/>
    </source>
</evidence>
<keyword evidence="2" id="KW-1003">Cell membrane</keyword>